<evidence type="ECO:0000313" key="5">
    <source>
        <dbReference type="Proteomes" id="UP000095766"/>
    </source>
</evidence>
<dbReference type="EMBL" id="CZAO01000036">
    <property type="protein sequence ID" value="CUQ36587.1"/>
    <property type="molecule type" value="Genomic_DNA"/>
</dbReference>
<dbReference type="PROSITE" id="PS51257">
    <property type="entry name" value="PROKAR_LIPOPROTEIN"/>
    <property type="match status" value="1"/>
</dbReference>
<evidence type="ECO:0000259" key="2">
    <source>
        <dbReference type="Pfam" id="PF14292"/>
    </source>
</evidence>
<proteinExistence type="predicted"/>
<dbReference type="Pfam" id="PF14292">
    <property type="entry name" value="SusE"/>
    <property type="match status" value="1"/>
</dbReference>
<dbReference type="InterPro" id="IPR025970">
    <property type="entry name" value="SusE"/>
</dbReference>
<evidence type="ECO:0000256" key="1">
    <source>
        <dbReference type="SAM" id="SignalP"/>
    </source>
</evidence>
<evidence type="ECO:0000259" key="3">
    <source>
        <dbReference type="Pfam" id="PF16411"/>
    </source>
</evidence>
<feature type="domain" description="SusE outer membrane protein" evidence="2">
    <location>
        <begin position="147"/>
        <end position="239"/>
    </location>
</feature>
<accession>A0A174VWF3</accession>
<dbReference type="Gene3D" id="2.60.40.3620">
    <property type="match status" value="4"/>
</dbReference>
<feature type="domain" description="Outer membrane protein SusF/SusE-like C-terminal" evidence="3">
    <location>
        <begin position="460"/>
        <end position="548"/>
    </location>
</feature>
<dbReference type="GO" id="GO:0019867">
    <property type="term" value="C:outer membrane"/>
    <property type="evidence" value="ECO:0007669"/>
    <property type="project" value="InterPro"/>
</dbReference>
<sequence>MIKYLKYMFMAAIIMIAATGCQEDIEDTFSKEPAAPELVNNGTILMTKNTMSESITWAWSAARFMKGETSYTLYAQYGDATPVQVGSSTKGLSLTLTKNEFQTLLGGIQGIPENASFDLSFYVEATDENGGYKSAAQLMTVYSYGDAVSAVLTANAADVILDITAPAEELQLLTWEAARLEYGEAITYNVYITYNGGELTEVATGLTETACSKTVDEWNELVVASGAPEAQAADVEFIVKAYSETYPEGIPSAPLSISITTYKATYPAYLLISGTDKKLPHSTVTKGLFDCFVNLESGASFKFIDQDTQTEYGSDDVETTTDDKGNVVTSGTIGSRAITIPAGLYRISADIKFGTLQIVKINSMGMIGAATPNGWNAELPMEYDATANTYSVVTTLTQDGEYKFRANDNWGFAIDKNGDFRDGGDNMVFEKETGEYKVVLDVNSHPYTAKILSTSFPEKLYLPGAQNWNVPFTLYLEGNGEGKFEGGVNMTSNEWKFSPVTDWGQDFAGTIELNEAGYGKGVYGGPGNINTPAGYYYIQVDMTTGTFEMQRIDKIGLIGSFNDWKDDAVFAYDAEKNVWTLSDMPLTTTDEFKIRFNAAWDMNRGCEVALTPGTKIPVNQDGNNMKVAEDGKYTITVDMSTNPNTITVVK</sequence>
<name>A0A174VWF3_BACUN</name>
<dbReference type="InterPro" id="IPR032187">
    <property type="entry name" value="SusF/SusE-like_C"/>
</dbReference>
<feature type="signal peptide" evidence="1">
    <location>
        <begin position="1"/>
        <end position="22"/>
    </location>
</feature>
<reference evidence="4 5" key="1">
    <citation type="submission" date="2015-09" db="EMBL/GenBank/DDBJ databases">
        <authorList>
            <consortium name="Pathogen Informatics"/>
        </authorList>
    </citation>
    <scope>NUCLEOTIDE SEQUENCE [LARGE SCALE GENOMIC DNA]</scope>
    <source>
        <strain evidence="4 5">2789STDY5834898</strain>
    </source>
</reference>
<feature type="chain" id="PRO_5008036128" evidence="1">
    <location>
        <begin position="23"/>
        <end position="650"/>
    </location>
</feature>
<keyword evidence="1" id="KW-0732">Signal</keyword>
<keyword evidence="4" id="KW-0449">Lipoprotein</keyword>
<dbReference type="Pfam" id="PF16411">
    <property type="entry name" value="SusF_SusE"/>
    <property type="match status" value="1"/>
</dbReference>
<evidence type="ECO:0000313" key="4">
    <source>
        <dbReference type="EMBL" id="CUQ36587.1"/>
    </source>
</evidence>
<gene>
    <name evidence="4" type="ORF">ERS852510_04162</name>
</gene>
<dbReference type="Proteomes" id="UP000095766">
    <property type="component" value="Unassembled WGS sequence"/>
</dbReference>
<dbReference type="AlphaFoldDB" id="A0A174VWF3"/>
<dbReference type="CDD" id="cd12956">
    <property type="entry name" value="CBM_SusE-F_like"/>
    <property type="match status" value="1"/>
</dbReference>
<dbReference type="GO" id="GO:2001070">
    <property type="term" value="F:starch binding"/>
    <property type="evidence" value="ECO:0007669"/>
    <property type="project" value="InterPro"/>
</dbReference>
<organism evidence="4 5">
    <name type="scientific">Bacteroides uniformis</name>
    <dbReference type="NCBI Taxonomy" id="820"/>
    <lineage>
        <taxon>Bacteria</taxon>
        <taxon>Pseudomonadati</taxon>
        <taxon>Bacteroidota</taxon>
        <taxon>Bacteroidia</taxon>
        <taxon>Bacteroidales</taxon>
        <taxon>Bacteroidaceae</taxon>
        <taxon>Bacteroides</taxon>
    </lineage>
</organism>
<protein>
    <submittedName>
        <fullName evidence="4">Putative lipoprotein</fullName>
    </submittedName>
</protein>